<organism evidence="2 3">
    <name type="scientific">Imhoffiella purpurea</name>
    <dbReference type="NCBI Taxonomy" id="1249627"/>
    <lineage>
        <taxon>Bacteria</taxon>
        <taxon>Pseudomonadati</taxon>
        <taxon>Pseudomonadota</taxon>
        <taxon>Gammaproteobacteria</taxon>
        <taxon>Chromatiales</taxon>
        <taxon>Chromatiaceae</taxon>
        <taxon>Imhoffiella</taxon>
    </lineage>
</organism>
<sequence>MPLPLRNPDRHTYADYLGWPEDQRFELIEGVAYAMAPTPTRQHQRLVGELFRVIADALEGSGCEVNIAPFDVRLPEGDEADGDIDTLVQPDISVVCDPAKLDDRGCRGAPDWIVEVLSPATAGHDQVRKLSLYERHGVKEYWLVHPVDRVVIIYRLEAGAYGRPGVSELLGRSTCQVCSGAEVDWERVVKGLPDTPSTSRGIPPARPSQS</sequence>
<dbReference type="OrthoDB" id="9799703at2"/>
<dbReference type="AlphaFoldDB" id="W9VDC0"/>
<dbReference type="eggNOG" id="COG4636">
    <property type="taxonomic scope" value="Bacteria"/>
</dbReference>
<dbReference type="InterPro" id="IPR011335">
    <property type="entry name" value="Restrct_endonuc-II-like"/>
</dbReference>
<evidence type="ECO:0000259" key="1">
    <source>
        <dbReference type="Pfam" id="PF05685"/>
    </source>
</evidence>
<dbReference type="PATRIC" id="fig|1249627.3.peg.3249"/>
<keyword evidence="3" id="KW-1185">Reference proteome</keyword>
<dbReference type="InterPro" id="IPR012296">
    <property type="entry name" value="Nuclease_put_TT1808"/>
</dbReference>
<dbReference type="Pfam" id="PF05685">
    <property type="entry name" value="Uma2"/>
    <property type="match status" value="1"/>
</dbReference>
<dbReference type="CDD" id="cd06260">
    <property type="entry name" value="DUF820-like"/>
    <property type="match status" value="1"/>
</dbReference>
<reference evidence="2 3" key="1">
    <citation type="submission" date="2012-11" db="EMBL/GenBank/DDBJ databases">
        <title>Genome assembly of Thiorhodococcus sp. AK35.</title>
        <authorList>
            <person name="Nupur N."/>
            <person name="Khatri I."/>
            <person name="Subramanian S."/>
            <person name="Pinnaka A."/>
        </authorList>
    </citation>
    <scope>NUCLEOTIDE SEQUENCE [LARGE SCALE GENOMIC DNA]</scope>
    <source>
        <strain evidence="2 3">AK35</strain>
    </source>
</reference>
<dbReference type="PANTHER" id="PTHR36558">
    <property type="entry name" value="GLR1098 PROTEIN"/>
    <property type="match status" value="1"/>
</dbReference>
<accession>W9VDC0</accession>
<dbReference type="RefSeq" id="WP_052348188.1">
    <property type="nucleotide sequence ID" value="NZ_AONC01000050.1"/>
</dbReference>
<protein>
    <recommendedName>
        <fullName evidence="1">Putative restriction endonuclease domain-containing protein</fullName>
    </recommendedName>
</protein>
<dbReference type="Proteomes" id="UP000019460">
    <property type="component" value="Unassembled WGS sequence"/>
</dbReference>
<gene>
    <name evidence="2" type="ORF">D779_3097</name>
</gene>
<dbReference type="Gene3D" id="3.90.1570.10">
    <property type="entry name" value="tt1808, chain A"/>
    <property type="match status" value="1"/>
</dbReference>
<dbReference type="SUPFAM" id="SSF52980">
    <property type="entry name" value="Restriction endonuclease-like"/>
    <property type="match status" value="1"/>
</dbReference>
<proteinExistence type="predicted"/>
<feature type="domain" description="Putative restriction endonuclease" evidence="1">
    <location>
        <begin position="14"/>
        <end position="169"/>
    </location>
</feature>
<name>W9VDC0_9GAMM</name>
<comment type="caution">
    <text evidence="2">The sequence shown here is derived from an EMBL/GenBank/DDBJ whole genome shotgun (WGS) entry which is preliminary data.</text>
</comment>
<dbReference type="EMBL" id="AONC01000050">
    <property type="protein sequence ID" value="EXJ14037.1"/>
    <property type="molecule type" value="Genomic_DNA"/>
</dbReference>
<evidence type="ECO:0000313" key="3">
    <source>
        <dbReference type="Proteomes" id="UP000019460"/>
    </source>
</evidence>
<dbReference type="STRING" id="1249627.D779_3097"/>
<dbReference type="PANTHER" id="PTHR36558:SF1">
    <property type="entry name" value="RESTRICTION ENDONUCLEASE DOMAIN-CONTAINING PROTEIN-RELATED"/>
    <property type="match status" value="1"/>
</dbReference>
<evidence type="ECO:0000313" key="2">
    <source>
        <dbReference type="EMBL" id="EXJ14037.1"/>
    </source>
</evidence>
<dbReference type="InterPro" id="IPR008538">
    <property type="entry name" value="Uma2"/>
</dbReference>